<evidence type="ECO:0000256" key="1">
    <source>
        <dbReference type="ARBA" id="ARBA00022723"/>
    </source>
</evidence>
<gene>
    <name evidence="7" type="ORF">ACFSAG_13105</name>
</gene>
<protein>
    <recommendedName>
        <fullName evidence="6">Iron-sulfur cluster carrier protein</fullName>
    </recommendedName>
</protein>
<evidence type="ECO:0000256" key="3">
    <source>
        <dbReference type="ARBA" id="ARBA00022840"/>
    </source>
</evidence>
<dbReference type="PANTHER" id="PTHR42961:SF2">
    <property type="entry name" value="IRON-SULFUR PROTEIN NUBPL"/>
    <property type="match status" value="1"/>
</dbReference>
<dbReference type="HAMAP" id="MF_02040">
    <property type="entry name" value="Mrp_NBP35"/>
    <property type="match status" value="1"/>
</dbReference>
<organism evidence="7 8">
    <name type="scientific">Sphingorhabdus buctiana</name>
    <dbReference type="NCBI Taxonomy" id="1508805"/>
    <lineage>
        <taxon>Bacteria</taxon>
        <taxon>Pseudomonadati</taxon>
        <taxon>Pseudomonadota</taxon>
        <taxon>Alphaproteobacteria</taxon>
        <taxon>Sphingomonadales</taxon>
        <taxon>Sphingomonadaceae</taxon>
        <taxon>Sphingorhabdus</taxon>
    </lineage>
</organism>
<evidence type="ECO:0000256" key="4">
    <source>
        <dbReference type="ARBA" id="ARBA00023004"/>
    </source>
</evidence>
<dbReference type="SUPFAM" id="SSF52540">
    <property type="entry name" value="P-loop containing nucleoside triphosphate hydrolases"/>
    <property type="match status" value="1"/>
</dbReference>
<dbReference type="Pfam" id="PF10609">
    <property type="entry name" value="ParA"/>
    <property type="match status" value="1"/>
</dbReference>
<comment type="caution">
    <text evidence="7">The sequence shown here is derived from an EMBL/GenBank/DDBJ whole genome shotgun (WGS) entry which is preliminary data.</text>
</comment>
<proteinExistence type="inferred from homology"/>
<evidence type="ECO:0000313" key="8">
    <source>
        <dbReference type="Proteomes" id="UP001597215"/>
    </source>
</evidence>
<name>A0ABW4MF84_9SPHN</name>
<evidence type="ECO:0000256" key="2">
    <source>
        <dbReference type="ARBA" id="ARBA00022741"/>
    </source>
</evidence>
<feature type="binding site" evidence="6">
    <location>
        <begin position="82"/>
        <end position="89"/>
    </location>
    <ligand>
        <name>ATP</name>
        <dbReference type="ChEBI" id="CHEBI:30616"/>
    </ligand>
</feature>
<keyword evidence="1 6" id="KW-0479">Metal-binding</keyword>
<evidence type="ECO:0000256" key="5">
    <source>
        <dbReference type="ARBA" id="ARBA00023014"/>
    </source>
</evidence>
<dbReference type="InterPro" id="IPR044304">
    <property type="entry name" value="NUBPL-like"/>
</dbReference>
<sequence>MVDIDKIEIAVADIAHGRVSGIREKDGAVSMIVDVAGLDPASRDALSEKIKSVAAAVAPDVPLRLLQTAERIVPKLIAVASGKGGVGKSTLSANLAVAMRRAGRAAGLVDADIYGPSQTRLLGLEGVKPEAEGKKMYPTPGAGGVPFLSMGQLAAPGQPIAWRGPMAGQALSQLVDAHWGDVREIVVDMPPGTGDIQLSMIQKHKPVGAVIVSTPQDLALMDATRAIGFFNQAQVPIIGLVENMAGYICPHCGEVSDPFGRGGAEAAAAELGIPFLGRIPLDISVRLASDAGEPPALGDGPVAGAFADIAKRVGNWLDDPKGGVR</sequence>
<keyword evidence="3 6" id="KW-0067">ATP-binding</keyword>
<dbReference type="EMBL" id="JBHUEL010000011">
    <property type="protein sequence ID" value="MFD1767779.1"/>
    <property type="molecule type" value="Genomic_DNA"/>
</dbReference>
<keyword evidence="8" id="KW-1185">Reference proteome</keyword>
<comment type="subunit">
    <text evidence="6">Homodimer.</text>
</comment>
<dbReference type="PANTHER" id="PTHR42961">
    <property type="entry name" value="IRON-SULFUR PROTEIN NUBPL"/>
    <property type="match status" value="1"/>
</dbReference>
<keyword evidence="5 6" id="KW-0411">Iron-sulfur</keyword>
<comment type="function">
    <text evidence="6">Binds and transfers iron-sulfur (Fe-S) clusters to target apoproteins. Can hydrolyze ATP.</text>
</comment>
<dbReference type="GO" id="GO:0005524">
    <property type="term" value="F:ATP binding"/>
    <property type="evidence" value="ECO:0007669"/>
    <property type="project" value="UniProtKB-KW"/>
</dbReference>
<dbReference type="Gene3D" id="3.40.50.300">
    <property type="entry name" value="P-loop containing nucleotide triphosphate hydrolases"/>
    <property type="match status" value="1"/>
</dbReference>
<evidence type="ECO:0000313" key="7">
    <source>
        <dbReference type="EMBL" id="MFD1767779.1"/>
    </source>
</evidence>
<keyword evidence="2 6" id="KW-0547">Nucleotide-binding</keyword>
<dbReference type="CDD" id="cd02037">
    <property type="entry name" value="Mrp_NBP35"/>
    <property type="match status" value="1"/>
</dbReference>
<evidence type="ECO:0000256" key="6">
    <source>
        <dbReference type="HAMAP-Rule" id="MF_02040"/>
    </source>
</evidence>
<comment type="similarity">
    <text evidence="6">Belongs to the Mrp/NBP35 ATP-binding proteins family.</text>
</comment>
<keyword evidence="4 6" id="KW-0408">Iron</keyword>
<keyword evidence="6" id="KW-0378">Hydrolase</keyword>
<dbReference type="InterPro" id="IPR019591">
    <property type="entry name" value="Mrp/NBP35_ATP-bd"/>
</dbReference>
<dbReference type="Proteomes" id="UP001597215">
    <property type="component" value="Unassembled WGS sequence"/>
</dbReference>
<accession>A0ABW4MF84</accession>
<dbReference type="InterPro" id="IPR027417">
    <property type="entry name" value="P-loop_NTPase"/>
</dbReference>
<dbReference type="RefSeq" id="WP_381515630.1">
    <property type="nucleotide sequence ID" value="NZ_JBHUEL010000011.1"/>
</dbReference>
<dbReference type="InterPro" id="IPR033756">
    <property type="entry name" value="YlxH/NBP35"/>
</dbReference>
<reference evidence="8" key="1">
    <citation type="journal article" date="2019" name="Int. J. Syst. Evol. Microbiol.">
        <title>The Global Catalogue of Microorganisms (GCM) 10K type strain sequencing project: providing services to taxonomists for standard genome sequencing and annotation.</title>
        <authorList>
            <consortium name="The Broad Institute Genomics Platform"/>
            <consortium name="The Broad Institute Genome Sequencing Center for Infectious Disease"/>
            <person name="Wu L."/>
            <person name="Ma J."/>
        </authorList>
    </citation>
    <scope>NUCLEOTIDE SEQUENCE [LARGE SCALE GENOMIC DNA]</scope>
    <source>
        <strain evidence="8">CGMCC 1.12449</strain>
    </source>
</reference>